<dbReference type="GO" id="GO:0046872">
    <property type="term" value="F:metal ion binding"/>
    <property type="evidence" value="ECO:0007669"/>
    <property type="project" value="UniProtKB-KW"/>
</dbReference>
<evidence type="ECO:0000256" key="2">
    <source>
        <dbReference type="ARBA" id="ARBA00004651"/>
    </source>
</evidence>
<evidence type="ECO:0000256" key="7">
    <source>
        <dbReference type="ARBA" id="ARBA00022723"/>
    </source>
</evidence>
<keyword evidence="5 14" id="KW-0645">Protease</keyword>
<evidence type="ECO:0000256" key="3">
    <source>
        <dbReference type="ARBA" id="ARBA00007931"/>
    </source>
</evidence>
<evidence type="ECO:0000256" key="5">
    <source>
        <dbReference type="ARBA" id="ARBA00022670"/>
    </source>
</evidence>
<dbReference type="InterPro" id="IPR044537">
    <property type="entry name" value="Rip2-like"/>
</dbReference>
<keyword evidence="11" id="KW-0482">Metalloprotease</keyword>
<dbReference type="GO" id="GO:0008237">
    <property type="term" value="F:metallopeptidase activity"/>
    <property type="evidence" value="ECO:0007669"/>
    <property type="project" value="UniProtKB-KW"/>
</dbReference>
<keyword evidence="9" id="KW-0862">Zinc</keyword>
<dbReference type="CDD" id="cd06158">
    <property type="entry name" value="S2P-M50_like_1"/>
    <property type="match status" value="1"/>
</dbReference>
<feature type="transmembrane region" description="Helical" evidence="13">
    <location>
        <begin position="116"/>
        <end position="137"/>
    </location>
</feature>
<dbReference type="PANTHER" id="PTHR35864">
    <property type="entry name" value="ZINC METALLOPROTEASE MJ0611-RELATED"/>
    <property type="match status" value="1"/>
</dbReference>
<dbReference type="AlphaFoldDB" id="A0A8J6NLB4"/>
<evidence type="ECO:0000256" key="9">
    <source>
        <dbReference type="ARBA" id="ARBA00022833"/>
    </source>
</evidence>
<evidence type="ECO:0000256" key="10">
    <source>
        <dbReference type="ARBA" id="ARBA00022989"/>
    </source>
</evidence>
<evidence type="ECO:0000256" key="8">
    <source>
        <dbReference type="ARBA" id="ARBA00022801"/>
    </source>
</evidence>
<sequence length="214" mass="24107">MTFLIVLIGWIFSLSFHEFSHALVAYFGGDTSVREKGYLTFNPLKYTHPVYSLLLPLLFLFMGGIGLPGGAVYIETWRLHSRKWRSAVSLAGPAANLILIILLAILFRFAPVNTTGIWPGLAFLGLLQIYALVLNLIPVPPFDGFGALEPFLGQDILEKIEPIRGMMIWIVIAALWYVPFVSNLFSTLIFSIADLFNFPLDLVAVGYQQFFFWR</sequence>
<evidence type="ECO:0000313" key="15">
    <source>
        <dbReference type="Proteomes" id="UP000614469"/>
    </source>
</evidence>
<reference evidence="14 15" key="1">
    <citation type="submission" date="2020-08" db="EMBL/GenBank/DDBJ databases">
        <title>Bridging the membrane lipid divide: bacteria of the FCB group superphylum have the potential to synthesize archaeal ether lipids.</title>
        <authorList>
            <person name="Villanueva L."/>
            <person name="Von Meijenfeldt F.A.B."/>
            <person name="Westbye A.B."/>
            <person name="Yadav S."/>
            <person name="Hopmans E.C."/>
            <person name="Dutilh B.E."/>
            <person name="Sinninghe Damste J.S."/>
        </authorList>
    </citation>
    <scope>NUCLEOTIDE SEQUENCE [LARGE SCALE GENOMIC DNA]</scope>
    <source>
        <strain evidence="14">NIOZ-UU36</strain>
    </source>
</reference>
<dbReference type="InterPro" id="IPR052348">
    <property type="entry name" value="Metallopeptidase_M50B"/>
</dbReference>
<evidence type="ECO:0000256" key="4">
    <source>
        <dbReference type="ARBA" id="ARBA00022475"/>
    </source>
</evidence>
<name>A0A8J6NLB4_9CHLR</name>
<keyword evidence="6 13" id="KW-0812">Transmembrane</keyword>
<accession>A0A8J6NLB4</accession>
<comment type="caution">
    <text evidence="14">The sequence shown here is derived from an EMBL/GenBank/DDBJ whole genome shotgun (WGS) entry which is preliminary data.</text>
</comment>
<evidence type="ECO:0000256" key="13">
    <source>
        <dbReference type="SAM" id="Phobius"/>
    </source>
</evidence>
<feature type="transmembrane region" description="Helical" evidence="13">
    <location>
        <begin position="167"/>
        <end position="193"/>
    </location>
</feature>
<evidence type="ECO:0000256" key="12">
    <source>
        <dbReference type="ARBA" id="ARBA00023136"/>
    </source>
</evidence>
<gene>
    <name evidence="14" type="ORF">H8E29_05750</name>
</gene>
<evidence type="ECO:0000313" key="14">
    <source>
        <dbReference type="EMBL" id="MBC8334749.1"/>
    </source>
</evidence>
<dbReference type="PANTHER" id="PTHR35864:SF1">
    <property type="entry name" value="ZINC METALLOPROTEASE YWHC-RELATED"/>
    <property type="match status" value="1"/>
</dbReference>
<evidence type="ECO:0000256" key="11">
    <source>
        <dbReference type="ARBA" id="ARBA00023049"/>
    </source>
</evidence>
<dbReference type="EMBL" id="JACNJN010000078">
    <property type="protein sequence ID" value="MBC8334749.1"/>
    <property type="molecule type" value="Genomic_DNA"/>
</dbReference>
<keyword evidence="8" id="KW-0378">Hydrolase</keyword>
<keyword evidence="4" id="KW-1003">Cell membrane</keyword>
<feature type="transmembrane region" description="Helical" evidence="13">
    <location>
        <begin position="86"/>
        <end position="110"/>
    </location>
</feature>
<dbReference type="GO" id="GO:0005886">
    <property type="term" value="C:plasma membrane"/>
    <property type="evidence" value="ECO:0007669"/>
    <property type="project" value="UniProtKB-SubCell"/>
</dbReference>
<keyword evidence="7" id="KW-0479">Metal-binding</keyword>
<dbReference type="Proteomes" id="UP000614469">
    <property type="component" value="Unassembled WGS sequence"/>
</dbReference>
<proteinExistence type="inferred from homology"/>
<evidence type="ECO:0000256" key="6">
    <source>
        <dbReference type="ARBA" id="ARBA00022692"/>
    </source>
</evidence>
<evidence type="ECO:0000256" key="1">
    <source>
        <dbReference type="ARBA" id="ARBA00001947"/>
    </source>
</evidence>
<comment type="similarity">
    <text evidence="3">Belongs to the peptidase M50B family.</text>
</comment>
<protein>
    <submittedName>
        <fullName evidence="14">Site-2 protease family protein</fullName>
    </submittedName>
</protein>
<keyword evidence="10 13" id="KW-1133">Transmembrane helix</keyword>
<organism evidence="14 15">
    <name type="scientific">Candidatus Desulfolinea nitratireducens</name>
    <dbReference type="NCBI Taxonomy" id="2841698"/>
    <lineage>
        <taxon>Bacteria</taxon>
        <taxon>Bacillati</taxon>
        <taxon>Chloroflexota</taxon>
        <taxon>Anaerolineae</taxon>
        <taxon>Anaerolineales</taxon>
        <taxon>Anaerolineales incertae sedis</taxon>
        <taxon>Candidatus Desulfolinea</taxon>
    </lineage>
</organism>
<keyword evidence="12 13" id="KW-0472">Membrane</keyword>
<comment type="cofactor">
    <cofactor evidence="1">
        <name>Zn(2+)</name>
        <dbReference type="ChEBI" id="CHEBI:29105"/>
    </cofactor>
</comment>
<feature type="transmembrane region" description="Helical" evidence="13">
    <location>
        <begin position="49"/>
        <end position="74"/>
    </location>
</feature>
<dbReference type="GO" id="GO:0006508">
    <property type="term" value="P:proteolysis"/>
    <property type="evidence" value="ECO:0007669"/>
    <property type="project" value="UniProtKB-KW"/>
</dbReference>
<comment type="subcellular location">
    <subcellularLocation>
        <location evidence="2">Cell membrane</location>
        <topology evidence="2">Multi-pass membrane protein</topology>
    </subcellularLocation>
</comment>